<keyword evidence="2 4" id="KW-0808">Transferase</keyword>
<dbReference type="EMBL" id="FRBR01000013">
    <property type="protein sequence ID" value="SHM30551.1"/>
    <property type="molecule type" value="Genomic_DNA"/>
</dbReference>
<evidence type="ECO:0000256" key="1">
    <source>
        <dbReference type="ARBA" id="ARBA00022676"/>
    </source>
</evidence>
<dbReference type="Pfam" id="PF00534">
    <property type="entry name" value="Glycos_transf_1"/>
    <property type="match status" value="1"/>
</dbReference>
<dbReference type="OrthoDB" id="9790710at2"/>
<organism evidence="4 5">
    <name type="scientific">Roseovarius pacificus</name>
    <dbReference type="NCBI Taxonomy" id="337701"/>
    <lineage>
        <taxon>Bacteria</taxon>
        <taxon>Pseudomonadati</taxon>
        <taxon>Pseudomonadota</taxon>
        <taxon>Alphaproteobacteria</taxon>
        <taxon>Rhodobacterales</taxon>
        <taxon>Roseobacteraceae</taxon>
        <taxon>Roseovarius</taxon>
    </lineage>
</organism>
<evidence type="ECO:0000313" key="5">
    <source>
        <dbReference type="Proteomes" id="UP000183974"/>
    </source>
</evidence>
<dbReference type="AlphaFoldDB" id="A0A1M7HPT1"/>
<dbReference type="PANTHER" id="PTHR12526:SF510">
    <property type="entry name" value="D-INOSITOL 3-PHOSPHATE GLYCOSYLTRANSFERASE"/>
    <property type="match status" value="1"/>
</dbReference>
<dbReference type="InterPro" id="IPR001296">
    <property type="entry name" value="Glyco_trans_1"/>
</dbReference>
<accession>A0A1M7HPT1</accession>
<dbReference type="SUPFAM" id="SSF53756">
    <property type="entry name" value="UDP-Glycosyltransferase/glycogen phosphorylase"/>
    <property type="match status" value="1"/>
</dbReference>
<evidence type="ECO:0000313" key="4">
    <source>
        <dbReference type="EMBL" id="SHM30551.1"/>
    </source>
</evidence>
<keyword evidence="5" id="KW-1185">Reference proteome</keyword>
<dbReference type="RefSeq" id="WP_084729281.1">
    <property type="nucleotide sequence ID" value="NZ_BMLR01000013.1"/>
</dbReference>
<dbReference type="PANTHER" id="PTHR12526">
    <property type="entry name" value="GLYCOSYLTRANSFERASE"/>
    <property type="match status" value="1"/>
</dbReference>
<protein>
    <submittedName>
        <fullName evidence="4">Glycosyltransferase involved in cell wall bisynthesis</fullName>
    </submittedName>
</protein>
<dbReference type="STRING" id="337701.SAMN05444398_11354"/>
<name>A0A1M7HPT1_9RHOB</name>
<dbReference type="GO" id="GO:0016757">
    <property type="term" value="F:glycosyltransferase activity"/>
    <property type="evidence" value="ECO:0007669"/>
    <property type="project" value="UniProtKB-KW"/>
</dbReference>
<dbReference type="CDD" id="cd03801">
    <property type="entry name" value="GT4_PimA-like"/>
    <property type="match status" value="1"/>
</dbReference>
<dbReference type="Gene3D" id="3.40.50.2000">
    <property type="entry name" value="Glycogen Phosphorylase B"/>
    <property type="match status" value="2"/>
</dbReference>
<sequence>MMDSSRLKVLIVAPNASARMGGEAFLPLKYFQLLRQRGYPARLIAHSRNRDELIKALPDEAEHIYFIEDTRYHRAVWRLGKRLPVAVRTPLIGNLINQINEVCQRRLIRDLLRKGLVDLIHQPIPVSPRAPSRIYGFGVPVVIGPMNGNMSYPEGYEDYESRASRLFVPAARTLGRLANVLIPGKRRADVLLVANERTRAGLPVPNRGRAEVLVENGVDLSVWSGDTLATTATAPGALKLVFMGRLIPLKGLDFSIEAVRLARQQGADVTLDILGDGPERAALEAQVAAEGLTDHIRFHGFRSQADCADVLRASDALILNSLRECGGAVVLEAMSMGRPVIAADWGGPADYIDPGCGILVPPVPRQDFPDRLAHAILDLANSPETRQTMGEAGIKKIQSQFDWQKKIDRVLGIYHEVVEKHR</sequence>
<feature type="domain" description="Glycosyl transferase family 1" evidence="3">
    <location>
        <begin position="238"/>
        <end position="395"/>
    </location>
</feature>
<proteinExistence type="predicted"/>
<evidence type="ECO:0000256" key="2">
    <source>
        <dbReference type="ARBA" id="ARBA00022679"/>
    </source>
</evidence>
<dbReference type="Proteomes" id="UP000183974">
    <property type="component" value="Unassembled WGS sequence"/>
</dbReference>
<reference evidence="4 5" key="1">
    <citation type="submission" date="2016-11" db="EMBL/GenBank/DDBJ databases">
        <authorList>
            <person name="Jaros S."/>
            <person name="Januszkiewicz K."/>
            <person name="Wedrychowicz H."/>
        </authorList>
    </citation>
    <scope>NUCLEOTIDE SEQUENCE [LARGE SCALE GENOMIC DNA]</scope>
    <source>
        <strain evidence="4 5">DSM 29589</strain>
    </source>
</reference>
<gene>
    <name evidence="4" type="ORF">SAMN05444398_11354</name>
</gene>
<keyword evidence="1" id="KW-0328">Glycosyltransferase</keyword>
<evidence type="ECO:0000259" key="3">
    <source>
        <dbReference type="Pfam" id="PF00534"/>
    </source>
</evidence>